<dbReference type="GO" id="GO:0016607">
    <property type="term" value="C:nuclear speck"/>
    <property type="evidence" value="ECO:0000318"/>
    <property type="project" value="GO_Central"/>
</dbReference>
<evidence type="ECO:0000256" key="4">
    <source>
        <dbReference type="PROSITE-ProRule" id="PRU00176"/>
    </source>
</evidence>
<dbReference type="SMART" id="SM00360">
    <property type="entry name" value="RRM"/>
    <property type="match status" value="1"/>
</dbReference>
<organism evidence="6 7">
    <name type="scientific">Lactuca sativa</name>
    <name type="common">Garden lettuce</name>
    <dbReference type="NCBI Taxonomy" id="4236"/>
    <lineage>
        <taxon>Eukaryota</taxon>
        <taxon>Viridiplantae</taxon>
        <taxon>Streptophyta</taxon>
        <taxon>Embryophyta</taxon>
        <taxon>Tracheophyta</taxon>
        <taxon>Spermatophyta</taxon>
        <taxon>Magnoliopsida</taxon>
        <taxon>eudicotyledons</taxon>
        <taxon>Gunneridae</taxon>
        <taxon>Pentapetalae</taxon>
        <taxon>asterids</taxon>
        <taxon>campanulids</taxon>
        <taxon>Asterales</taxon>
        <taxon>Asteraceae</taxon>
        <taxon>Cichorioideae</taxon>
        <taxon>Cichorieae</taxon>
        <taxon>Lactucinae</taxon>
        <taxon>Lactuca</taxon>
    </lineage>
</organism>
<protein>
    <recommendedName>
        <fullName evidence="5">RRM domain-containing protein</fullName>
    </recommendedName>
</protein>
<dbReference type="InterPro" id="IPR000504">
    <property type="entry name" value="RRM_dom"/>
</dbReference>
<dbReference type="GO" id="GO:0005681">
    <property type="term" value="C:spliceosomal complex"/>
    <property type="evidence" value="ECO:0007669"/>
    <property type="project" value="UniProtKB-KW"/>
</dbReference>
<keyword evidence="7" id="KW-1185">Reference proteome</keyword>
<feature type="domain" description="RRM" evidence="5">
    <location>
        <begin position="27"/>
        <end position="104"/>
    </location>
</feature>
<dbReference type="Pfam" id="PF00076">
    <property type="entry name" value="RRM_1"/>
    <property type="match status" value="1"/>
</dbReference>
<dbReference type="PANTHER" id="PTHR23147">
    <property type="entry name" value="SERINE/ARGININE RICH SPLICING FACTOR"/>
    <property type="match status" value="1"/>
</dbReference>
<keyword evidence="1" id="KW-0507">mRNA processing</keyword>
<evidence type="ECO:0000256" key="2">
    <source>
        <dbReference type="ARBA" id="ARBA00022728"/>
    </source>
</evidence>
<reference evidence="6 7" key="1">
    <citation type="journal article" date="2017" name="Nat. Commun.">
        <title>Genome assembly with in vitro proximity ligation data and whole-genome triplication in lettuce.</title>
        <authorList>
            <person name="Reyes-Chin-Wo S."/>
            <person name="Wang Z."/>
            <person name="Yang X."/>
            <person name="Kozik A."/>
            <person name="Arikit S."/>
            <person name="Song C."/>
            <person name="Xia L."/>
            <person name="Froenicke L."/>
            <person name="Lavelle D.O."/>
            <person name="Truco M.J."/>
            <person name="Xia R."/>
            <person name="Zhu S."/>
            <person name="Xu C."/>
            <person name="Xu H."/>
            <person name="Xu X."/>
            <person name="Cox K."/>
            <person name="Korf I."/>
            <person name="Meyers B.C."/>
            <person name="Michelmore R.W."/>
        </authorList>
    </citation>
    <scope>NUCLEOTIDE SEQUENCE [LARGE SCALE GENOMIC DNA]</scope>
    <source>
        <strain evidence="7">cv. Salinas</strain>
        <tissue evidence="6">Seedlings</tissue>
    </source>
</reference>
<gene>
    <name evidence="6" type="ORF">LSAT_V11C300138190</name>
</gene>
<evidence type="ECO:0000259" key="5">
    <source>
        <dbReference type="PROSITE" id="PS50102"/>
    </source>
</evidence>
<dbReference type="GO" id="GO:0008380">
    <property type="term" value="P:RNA splicing"/>
    <property type="evidence" value="ECO:0007669"/>
    <property type="project" value="UniProtKB-KW"/>
</dbReference>
<evidence type="ECO:0000313" key="7">
    <source>
        <dbReference type="Proteomes" id="UP000235145"/>
    </source>
</evidence>
<dbReference type="GO" id="GO:0003729">
    <property type="term" value="F:mRNA binding"/>
    <property type="evidence" value="ECO:0000318"/>
    <property type="project" value="GO_Central"/>
</dbReference>
<dbReference type="SUPFAM" id="SSF54928">
    <property type="entry name" value="RNA-binding domain, RBD"/>
    <property type="match status" value="1"/>
</dbReference>
<name>A0A9R1W268_LACSA</name>
<dbReference type="AlphaFoldDB" id="A0A9R1W268"/>
<dbReference type="GO" id="GO:0000381">
    <property type="term" value="P:regulation of alternative mRNA splicing, via spliceosome"/>
    <property type="evidence" value="ECO:0000318"/>
    <property type="project" value="GO_Central"/>
</dbReference>
<sequence length="142" mass="16554">MAEDGWSKVCRRRQTNTGKRWDHRGVTTMFVSDIPDGVSKEKIRRLFEKFGEITDIYMATKKDVKRKNFAFVRFKKGKGEQEMELLMQGIKCNESVLTVNIARYERKRIPVHNVADTNKIRYAQQPLGHSLRDGRSFMEVAA</sequence>
<dbReference type="EMBL" id="NBSK02000003">
    <property type="protein sequence ID" value="KAJ0217010.1"/>
    <property type="molecule type" value="Genomic_DNA"/>
</dbReference>
<dbReference type="InterPro" id="IPR035979">
    <property type="entry name" value="RBD_domain_sf"/>
</dbReference>
<dbReference type="InterPro" id="IPR050907">
    <property type="entry name" value="SRSF"/>
</dbReference>
<dbReference type="InterPro" id="IPR012677">
    <property type="entry name" value="Nucleotide-bd_a/b_plait_sf"/>
</dbReference>
<keyword evidence="2" id="KW-0747">Spliceosome</keyword>
<dbReference type="GO" id="GO:0006397">
    <property type="term" value="P:mRNA processing"/>
    <property type="evidence" value="ECO:0007669"/>
    <property type="project" value="UniProtKB-KW"/>
</dbReference>
<dbReference type="OrthoDB" id="1750209at2759"/>
<comment type="caution">
    <text evidence="6">The sequence shown here is derived from an EMBL/GenBank/DDBJ whole genome shotgun (WGS) entry which is preliminary data.</text>
</comment>
<evidence type="ECO:0000256" key="1">
    <source>
        <dbReference type="ARBA" id="ARBA00022664"/>
    </source>
</evidence>
<dbReference type="PROSITE" id="PS50102">
    <property type="entry name" value="RRM"/>
    <property type="match status" value="1"/>
</dbReference>
<proteinExistence type="predicted"/>
<evidence type="ECO:0000256" key="3">
    <source>
        <dbReference type="ARBA" id="ARBA00023187"/>
    </source>
</evidence>
<accession>A0A9R1W268</accession>
<dbReference type="CDD" id="cd00590">
    <property type="entry name" value="RRM_SF"/>
    <property type="match status" value="1"/>
</dbReference>
<dbReference type="Proteomes" id="UP000235145">
    <property type="component" value="Unassembled WGS sequence"/>
</dbReference>
<dbReference type="Gene3D" id="3.30.70.330">
    <property type="match status" value="1"/>
</dbReference>
<evidence type="ECO:0000313" key="6">
    <source>
        <dbReference type="EMBL" id="KAJ0217010.1"/>
    </source>
</evidence>
<keyword evidence="3" id="KW-0508">mRNA splicing</keyword>
<keyword evidence="4" id="KW-0694">RNA-binding</keyword>
<dbReference type="Gramene" id="rna-gnl|WGS:NBSK|LSAT_3X98460_mrna">
    <property type="protein sequence ID" value="cds-PLY86692.1"/>
    <property type="gene ID" value="gene-LSAT_3X98460"/>
</dbReference>